<comment type="caution">
    <text evidence="1">The sequence shown here is derived from an EMBL/GenBank/DDBJ whole genome shotgun (WGS) entry which is preliminary data.</text>
</comment>
<gene>
    <name evidence="1" type="ORF">E1284_36020</name>
</gene>
<dbReference type="InterPro" id="IPR036249">
    <property type="entry name" value="Thioredoxin-like_sf"/>
</dbReference>
<dbReference type="SUPFAM" id="SSF52833">
    <property type="entry name" value="Thioredoxin-like"/>
    <property type="match status" value="1"/>
</dbReference>
<dbReference type="CDD" id="cd02972">
    <property type="entry name" value="DsbA_family"/>
    <property type="match status" value="1"/>
</dbReference>
<protein>
    <submittedName>
        <fullName evidence="1">Disulfide bond formation protein DsbA</fullName>
    </submittedName>
</protein>
<dbReference type="Gene3D" id="3.40.30.10">
    <property type="entry name" value="Glutaredoxin"/>
    <property type="match status" value="1"/>
</dbReference>
<dbReference type="Pfam" id="PF22234">
    <property type="entry name" value="Rv2466c-like"/>
    <property type="match status" value="1"/>
</dbReference>
<evidence type="ECO:0000313" key="1">
    <source>
        <dbReference type="EMBL" id="TDC05005.1"/>
    </source>
</evidence>
<evidence type="ECO:0000313" key="2">
    <source>
        <dbReference type="Proteomes" id="UP000295431"/>
    </source>
</evidence>
<reference evidence="1 2" key="1">
    <citation type="submission" date="2019-03" db="EMBL/GenBank/DDBJ databases">
        <title>Draft genome sequences of novel Actinobacteria.</title>
        <authorList>
            <person name="Sahin N."/>
            <person name="Ay H."/>
            <person name="Saygin H."/>
        </authorList>
    </citation>
    <scope>NUCLEOTIDE SEQUENCE [LARGE SCALE GENOMIC DNA]</scope>
    <source>
        <strain evidence="1 2">DSM 45347</strain>
    </source>
</reference>
<dbReference type="InterPro" id="IPR053977">
    <property type="entry name" value="Rv2466c-like"/>
</dbReference>
<dbReference type="EMBL" id="SMJW01000318">
    <property type="protein sequence ID" value="TDC05005.1"/>
    <property type="molecule type" value="Genomic_DNA"/>
</dbReference>
<organism evidence="1 2">
    <name type="scientific">Actinomadura bangladeshensis</name>
    <dbReference type="NCBI Taxonomy" id="453573"/>
    <lineage>
        <taxon>Bacteria</taxon>
        <taxon>Bacillati</taxon>
        <taxon>Actinomycetota</taxon>
        <taxon>Actinomycetes</taxon>
        <taxon>Streptosporangiales</taxon>
        <taxon>Thermomonosporaceae</taxon>
        <taxon>Actinomadura</taxon>
    </lineage>
</organism>
<sequence length="204" mass="22857">MTENAPTPVDFWFDPLCPWAWITSRWILEVEKLRPIEVRWHVMSLAVLNEDKDIPEDYRRMLADAWGPVRVCIAAEQKYGPEVLGRLYTEMGTRRHHEKQKLDRALAEAALTAAGLDPALADAADSTAYDEALRASHKDGIDRVGQEVGTPVIEVEGSAFFGPVVTPIPRGEAAVKLWDGVRAVASTDGFFELKRTRTRDPIFD</sequence>
<dbReference type="AlphaFoldDB" id="A0A4R4N860"/>
<dbReference type="Proteomes" id="UP000295431">
    <property type="component" value="Unassembled WGS sequence"/>
</dbReference>
<proteinExistence type="predicted"/>
<dbReference type="OrthoDB" id="4125991at2"/>
<accession>A0A4R4N860</accession>
<keyword evidence="2" id="KW-1185">Reference proteome</keyword>
<dbReference type="RefSeq" id="WP_131944634.1">
    <property type="nucleotide sequence ID" value="NZ_BAAAMX010000018.1"/>
</dbReference>
<name>A0A4R4N860_9ACTN</name>